<sequence length="422" mass="47310">MSPTNSDHIVMKNSNIDQKMFLLEIVGGVVFVLLVLMCFLVHYCRKKCMKPRQLFKKLQLSSTLRGAKMDQSTSTSNLSLVVSRSESELSYGNRCPESSGHEEVVIVDVHVNKGCSVEQEDLHTPVLQHSTSQEFNPREELLFDKENDKSFTSLENMAISFINGRKSVEKTEGYGSPDKEDYKHSPMLSQSLFEKQEQARSQVELSSPHSQQQMQPQHLAAQAISQQEAGTGDWKPQHVVMSESVSIPSSLSDELLTKKALTEVARRKPLPHPRSWFVSLDGDSNVIVRHSYIDFQTTESNGINNSSLDSGDDMNERKQQVQIFQQKDLDEVGQSGSECGTAVCGPENNTPRCVLEGGRSRRGGQLPSLQEETKRGIESLPKPLPSAERNGSDIDDANHQREDKKTPWQKLEERPVLAFNLK</sequence>
<evidence type="ECO:0000256" key="1">
    <source>
        <dbReference type="SAM" id="MobiDB-lite"/>
    </source>
</evidence>
<feature type="region of interest" description="Disordered" evidence="1">
    <location>
        <begin position="332"/>
        <end position="422"/>
    </location>
</feature>
<name>A0A6P9AQN5_PANGU</name>
<dbReference type="AlphaFoldDB" id="A0A6P9AQN5"/>
<dbReference type="InterPro" id="IPR018890">
    <property type="entry name" value="FAM171"/>
</dbReference>
<evidence type="ECO:0000313" key="4">
    <source>
        <dbReference type="Proteomes" id="UP001652622"/>
    </source>
</evidence>
<reference evidence="5" key="1">
    <citation type="submission" date="2025-08" db="UniProtKB">
        <authorList>
            <consortium name="RefSeq"/>
        </authorList>
    </citation>
    <scope>IDENTIFICATION</scope>
    <source>
        <tissue evidence="5">Blood</tissue>
    </source>
</reference>
<evidence type="ECO:0000256" key="2">
    <source>
        <dbReference type="SAM" id="Phobius"/>
    </source>
</evidence>
<dbReference type="GO" id="GO:0043149">
    <property type="term" value="P:stress fiber assembly"/>
    <property type="evidence" value="ECO:0007669"/>
    <property type="project" value="TreeGrafter"/>
</dbReference>
<dbReference type="Proteomes" id="UP001652622">
    <property type="component" value="Unplaced"/>
</dbReference>
<dbReference type="KEGG" id="pgut:117655061"/>
<dbReference type="PANTHER" id="PTHR31626">
    <property type="entry name" value="SUSHI DOMAIN-CONTAINING PROTEIN"/>
    <property type="match status" value="1"/>
</dbReference>
<accession>A0A6P9AQN5</accession>
<dbReference type="PANTHER" id="PTHR31626:SF1">
    <property type="entry name" value="PROTEIN FAM171A1"/>
    <property type="match status" value="1"/>
</dbReference>
<dbReference type="RefSeq" id="XP_034258011.1">
    <property type="nucleotide sequence ID" value="XM_034402120.2"/>
</dbReference>
<feature type="compositionally biased region" description="Basic and acidic residues" evidence="1">
    <location>
        <begin position="390"/>
        <end position="415"/>
    </location>
</feature>
<feature type="compositionally biased region" description="Polar residues" evidence="1">
    <location>
        <begin position="194"/>
        <end position="204"/>
    </location>
</feature>
<dbReference type="Pfam" id="PF20771">
    <property type="entry name" value="FAM171A1-2-B_C"/>
    <property type="match status" value="2"/>
</dbReference>
<dbReference type="GO" id="GO:0008360">
    <property type="term" value="P:regulation of cell shape"/>
    <property type="evidence" value="ECO:0007669"/>
    <property type="project" value="TreeGrafter"/>
</dbReference>
<dbReference type="InParanoid" id="A0A6P9AQN5"/>
<evidence type="ECO:0000259" key="3">
    <source>
        <dbReference type="Pfam" id="PF20771"/>
    </source>
</evidence>
<proteinExistence type="predicted"/>
<dbReference type="OMA" id="CPESSGH"/>
<feature type="domain" description="FAM171 C-terminal" evidence="3">
    <location>
        <begin position="329"/>
        <end position="420"/>
    </location>
</feature>
<feature type="region of interest" description="Disordered" evidence="1">
    <location>
        <begin position="194"/>
        <end position="234"/>
    </location>
</feature>
<keyword evidence="2" id="KW-0472">Membrane</keyword>
<dbReference type="GO" id="GO:0005886">
    <property type="term" value="C:plasma membrane"/>
    <property type="evidence" value="ECO:0007669"/>
    <property type="project" value="TreeGrafter"/>
</dbReference>
<dbReference type="GeneID" id="117655061"/>
<keyword evidence="2" id="KW-1133">Transmembrane helix</keyword>
<gene>
    <name evidence="5" type="primary">LOC117655061</name>
</gene>
<protein>
    <submittedName>
        <fullName evidence="5">Protein FAM171A1-like</fullName>
    </submittedName>
</protein>
<dbReference type="InterPro" id="IPR049175">
    <property type="entry name" value="FAM171_C"/>
</dbReference>
<keyword evidence="4" id="KW-1185">Reference proteome</keyword>
<organism evidence="4 5">
    <name type="scientific">Pantherophis guttatus</name>
    <name type="common">Corn snake</name>
    <name type="synonym">Elaphe guttata</name>
    <dbReference type="NCBI Taxonomy" id="94885"/>
    <lineage>
        <taxon>Eukaryota</taxon>
        <taxon>Metazoa</taxon>
        <taxon>Chordata</taxon>
        <taxon>Craniata</taxon>
        <taxon>Vertebrata</taxon>
        <taxon>Euteleostomi</taxon>
        <taxon>Lepidosauria</taxon>
        <taxon>Squamata</taxon>
        <taxon>Bifurcata</taxon>
        <taxon>Unidentata</taxon>
        <taxon>Episquamata</taxon>
        <taxon>Toxicofera</taxon>
        <taxon>Serpentes</taxon>
        <taxon>Colubroidea</taxon>
        <taxon>Colubridae</taxon>
        <taxon>Colubrinae</taxon>
        <taxon>Pantherophis</taxon>
    </lineage>
</organism>
<keyword evidence="2" id="KW-0812">Transmembrane</keyword>
<feature type="transmembrane region" description="Helical" evidence="2">
    <location>
        <begin position="21"/>
        <end position="43"/>
    </location>
</feature>
<feature type="domain" description="FAM171 C-terminal" evidence="3">
    <location>
        <begin position="192"/>
        <end position="320"/>
    </location>
</feature>
<feature type="compositionally biased region" description="Low complexity" evidence="1">
    <location>
        <begin position="205"/>
        <end position="223"/>
    </location>
</feature>
<evidence type="ECO:0000313" key="5">
    <source>
        <dbReference type="RefSeq" id="XP_034258011.1"/>
    </source>
</evidence>